<keyword evidence="4" id="KW-0106">Calcium</keyword>
<evidence type="ECO:0000256" key="6">
    <source>
        <dbReference type="ARBA" id="ARBA00023965"/>
    </source>
</evidence>
<dbReference type="EMBL" id="CP009416">
    <property type="protein sequence ID" value="AJD90098.1"/>
    <property type="molecule type" value="Genomic_DNA"/>
</dbReference>
<gene>
    <name evidence="11" type="ORF">JMA_07810</name>
</gene>
<dbReference type="Gene3D" id="2.60.40.1180">
    <property type="entry name" value="Golgi alpha-mannosidase II"/>
    <property type="match status" value="1"/>
</dbReference>
<dbReference type="InterPro" id="IPR006047">
    <property type="entry name" value="GH13_cat_dom"/>
</dbReference>
<dbReference type="Gene3D" id="3.20.20.80">
    <property type="entry name" value="Glycosidases"/>
    <property type="match status" value="1"/>
</dbReference>
<keyword evidence="2" id="KW-0732">Signal</keyword>
<evidence type="ECO:0000256" key="7">
    <source>
        <dbReference type="ARBA" id="ARBA00024062"/>
    </source>
</evidence>
<dbReference type="Pfam" id="PF00128">
    <property type="entry name" value="Alpha-amylase"/>
    <property type="match status" value="1"/>
</dbReference>
<dbReference type="InterPro" id="IPR005323">
    <property type="entry name" value="CBM41_pullulanase"/>
</dbReference>
<comment type="similarity">
    <text evidence="1">Belongs to the glycosyl hydrolase 13 family.</text>
</comment>
<dbReference type="InterPro" id="IPR049117">
    <property type="entry name" value="pulA_all-beta"/>
</dbReference>
<keyword evidence="5 11" id="KW-0326">Glycosidase</keyword>
<dbReference type="GO" id="GO:0051060">
    <property type="term" value="F:pullulanase activity"/>
    <property type="evidence" value="ECO:0007669"/>
    <property type="project" value="UniProtKB-EC"/>
</dbReference>
<proteinExistence type="inferred from homology"/>
<evidence type="ECO:0000256" key="8">
    <source>
        <dbReference type="ARBA" id="ARBA00029618"/>
    </source>
</evidence>
<dbReference type="SUPFAM" id="SSF81296">
    <property type="entry name" value="E set domains"/>
    <property type="match status" value="1"/>
</dbReference>
<dbReference type="InterPro" id="IPR011840">
    <property type="entry name" value="PulA_typeI"/>
</dbReference>
<reference evidence="11 12" key="1">
    <citation type="submission" date="2014-08" db="EMBL/GenBank/DDBJ databases">
        <title>Complete genome of a marine bacteria Jeotgalibacillus malaysiensis.</title>
        <authorList>
            <person name="Yaakop A.S."/>
            <person name="Chan K.-G."/>
            <person name="Goh K.M."/>
        </authorList>
    </citation>
    <scope>NUCLEOTIDE SEQUENCE [LARGE SCALE GENOMIC DNA]</scope>
    <source>
        <strain evidence="11 12">D5</strain>
    </source>
</reference>
<accession>A0A0B5ANI4</accession>
<dbReference type="SUPFAM" id="SSF51445">
    <property type="entry name" value="(Trans)glycosidases"/>
    <property type="match status" value="1"/>
</dbReference>
<dbReference type="Gene3D" id="2.60.40.2320">
    <property type="match status" value="1"/>
</dbReference>
<dbReference type="SMART" id="SM00642">
    <property type="entry name" value="Aamy"/>
    <property type="match status" value="1"/>
</dbReference>
<dbReference type="InterPro" id="IPR014756">
    <property type="entry name" value="Ig_E-set"/>
</dbReference>
<dbReference type="SMR" id="A0A0B5ANI4"/>
<keyword evidence="12" id="KW-1185">Reference proteome</keyword>
<evidence type="ECO:0000256" key="9">
    <source>
        <dbReference type="ARBA" id="ARBA00031076"/>
    </source>
</evidence>
<dbReference type="OrthoDB" id="9761875at2"/>
<keyword evidence="3 11" id="KW-0378">Hydrolase</keyword>
<evidence type="ECO:0000256" key="5">
    <source>
        <dbReference type="ARBA" id="ARBA00023295"/>
    </source>
</evidence>
<dbReference type="GO" id="GO:0005975">
    <property type="term" value="P:carbohydrate metabolic process"/>
    <property type="evidence" value="ECO:0007669"/>
    <property type="project" value="InterPro"/>
</dbReference>
<dbReference type="InterPro" id="IPR013783">
    <property type="entry name" value="Ig-like_fold"/>
</dbReference>
<dbReference type="InterPro" id="IPR017853">
    <property type="entry name" value="GH"/>
</dbReference>
<dbReference type="InterPro" id="IPR013780">
    <property type="entry name" value="Glyco_hydro_b"/>
</dbReference>
<evidence type="ECO:0000259" key="10">
    <source>
        <dbReference type="SMART" id="SM00642"/>
    </source>
</evidence>
<dbReference type="Pfam" id="PF02922">
    <property type="entry name" value="CBM_48"/>
    <property type="match status" value="1"/>
</dbReference>
<dbReference type="HOGENOM" id="CLU_004744_1_0_9"/>
<dbReference type="STRING" id="1508404.JMA_07810"/>
<evidence type="ECO:0000313" key="11">
    <source>
        <dbReference type="EMBL" id="AJD90098.1"/>
    </source>
</evidence>
<dbReference type="GO" id="GO:0030246">
    <property type="term" value="F:carbohydrate binding"/>
    <property type="evidence" value="ECO:0007669"/>
    <property type="project" value="InterPro"/>
</dbReference>
<comment type="catalytic activity">
    <reaction evidence="6">
        <text>Hydrolysis of (1-&gt;6)-alpha-D-glucosidic linkages in pullulan, amylopectin and glycogen, and in the alpha- and beta-limit dextrins of amylopectin and glycogen.</text>
        <dbReference type="EC" id="3.2.1.41"/>
    </reaction>
</comment>
<dbReference type="NCBIfam" id="TIGR02104">
    <property type="entry name" value="pulA_typeI"/>
    <property type="match status" value="1"/>
</dbReference>
<name>A0A0B5ANI4_9BACL</name>
<evidence type="ECO:0000256" key="1">
    <source>
        <dbReference type="ARBA" id="ARBA00008061"/>
    </source>
</evidence>
<dbReference type="InterPro" id="IPR004193">
    <property type="entry name" value="Glyco_hydro_13_N"/>
</dbReference>
<dbReference type="Proteomes" id="UP000031449">
    <property type="component" value="Chromosome"/>
</dbReference>
<organism evidence="11 12">
    <name type="scientific">Jeotgalibacillus malaysiensis</name>
    <dbReference type="NCBI Taxonomy" id="1508404"/>
    <lineage>
        <taxon>Bacteria</taxon>
        <taxon>Bacillati</taxon>
        <taxon>Bacillota</taxon>
        <taxon>Bacilli</taxon>
        <taxon>Bacillales</taxon>
        <taxon>Caryophanaceae</taxon>
        <taxon>Jeotgalibacillus</taxon>
    </lineage>
</organism>
<feature type="domain" description="Glycosyl hydrolase family 13 catalytic" evidence="10">
    <location>
        <begin position="371"/>
        <end position="738"/>
    </location>
</feature>
<dbReference type="InterPro" id="IPR013784">
    <property type="entry name" value="Carb-bd-like_fold"/>
</dbReference>
<dbReference type="Pfam" id="PF03714">
    <property type="entry name" value="PUD"/>
    <property type="match status" value="1"/>
</dbReference>
<dbReference type="SUPFAM" id="SSF49452">
    <property type="entry name" value="Starch-binding domain-like"/>
    <property type="match status" value="1"/>
</dbReference>
<dbReference type="CDD" id="cd02860">
    <property type="entry name" value="E_set_Pullulanase"/>
    <property type="match status" value="1"/>
</dbReference>
<evidence type="ECO:0000313" key="12">
    <source>
        <dbReference type="Proteomes" id="UP000031449"/>
    </source>
</evidence>
<dbReference type="CDD" id="cd11341">
    <property type="entry name" value="AmyAc_Pullulanase_LD-like"/>
    <property type="match status" value="1"/>
</dbReference>
<dbReference type="Gene3D" id="2.60.40.10">
    <property type="entry name" value="Immunoglobulins"/>
    <property type="match status" value="1"/>
</dbReference>
<dbReference type="EC" id="3.2.1.41" evidence="7"/>
<dbReference type="Pfam" id="PF21653">
    <property type="entry name" value="pulA_all-beta"/>
    <property type="match status" value="1"/>
</dbReference>
<protein>
    <recommendedName>
        <fullName evidence="7">pullulanase</fullName>
        <ecNumber evidence="7">3.2.1.41</ecNumber>
    </recommendedName>
    <alternativeName>
        <fullName evidence="8">Alpha-dextrin endo-1,6-alpha-glucosidase</fullName>
    </alternativeName>
    <alternativeName>
        <fullName evidence="9">Pullulan 6-glucanohydrolase</fullName>
    </alternativeName>
</protein>
<dbReference type="Gene3D" id="2.60.40.1110">
    <property type="match status" value="1"/>
</dbReference>
<dbReference type="AlphaFoldDB" id="A0A0B5ANI4"/>
<evidence type="ECO:0000256" key="4">
    <source>
        <dbReference type="ARBA" id="ARBA00022837"/>
    </source>
</evidence>
<sequence length="844" mass="97315">MVRIESYEKQPPILKEVTVTLHYHRYDQDYDGWNLWVWLEGETGKMVEFSQGDSYGKTAVFSLQSTEEIKRVGFIIRKSTEENDWAGKRFDDRFITSFDSSGHAEVWLMQGMERIYENLNDVTVFPGIISAKIDKWDEISVLTNLSFDWEHDNLSVSLSGAEIKKVRVEKDNAGSDLANRLVIKTKNRLSLTKHYKVSISHFGYCEVTFGDIMRTKKFDQTFKYDGFLGSQYTPEKTYFCFWAPSARQAEIKIIQHDEVNVYKMHQGERGTWHVDLNGDWEGAHYLYRVRIGKEWRETQDPYGKAVSVNGLRSAVVDLEKTNPASWRPVTRTLESPVDAVIYELHIRDATIHDDSGVFNKGKYLGLAEQGTVTEHGFSTGLDYLAELGVTHIQLLPFYDYWTVDETKLDQPQYNWGYDPKHFNAPEGSYSTDPTHHALRITELKTLIQSIHDRGMSVIMDVVYNHVYDVTRSPFHQLVPGYYFRYARNGKLSNGTGVGNDTASERAMMRRFIVDSLVYWATEYQIDGFRFDLMGIHDVETMRAAREALDKIDPAIIMLGEGWDLQTALPDHLKANQYQADQMKGVAHFNDALRDHLKGNTFSKQDNGFINGRLGMRHHLLQGVSAGMKVPYDRKTFLSPDQVVNYAEAHDNHTLWDKLCFTTPNATMSDHKRMHRLATSIILLSQGVPFLHAGQEFMRTKFGVENSYRSPDEINKLDWHRREEFNQTVEFIKGLIRLRKAHPAFRMRTKEAIIEHMHFHPTDERLIAYDLTTQEGPYKRFTVIHNAHGGPVKYHLDSDGPWHILADGIHADSKPLGVLRSDMVEVSRHSTYVLGLPFNTEDIRE</sequence>
<dbReference type="PANTHER" id="PTHR43002">
    <property type="entry name" value="GLYCOGEN DEBRANCHING ENZYME"/>
    <property type="match status" value="1"/>
</dbReference>
<dbReference type="KEGG" id="jeo:JMA_07810"/>
<evidence type="ECO:0000256" key="3">
    <source>
        <dbReference type="ARBA" id="ARBA00022801"/>
    </source>
</evidence>
<evidence type="ECO:0000256" key="2">
    <source>
        <dbReference type="ARBA" id="ARBA00022729"/>
    </source>
</evidence>
<dbReference type="BioCyc" id="JESP1508404:G14D9-9998-MONOMER"/>
<dbReference type="CDD" id="cd10315">
    <property type="entry name" value="CBM41_pullulanase"/>
    <property type="match status" value="1"/>
</dbReference>